<feature type="domain" description="Pyrrolo-quinoline quinone repeat" evidence="2">
    <location>
        <begin position="2"/>
        <end position="76"/>
    </location>
</feature>
<comment type="caution">
    <text evidence="4">The sequence shown here is derived from an EMBL/GenBank/DDBJ whole genome shotgun (WGS) entry which is preliminary data.</text>
</comment>
<evidence type="ECO:0000259" key="2">
    <source>
        <dbReference type="Pfam" id="PF13360"/>
    </source>
</evidence>
<reference evidence="4" key="1">
    <citation type="submission" date="2015-07" db="EMBL/GenBank/DDBJ databases">
        <authorList>
            <person name="Noorani M."/>
        </authorList>
    </citation>
    <scope>NUCLEOTIDE SEQUENCE [LARGE SCALE GENOMIC DNA]</scope>
    <source>
        <strain evidence="4">ATCC 27428</strain>
    </source>
</reference>
<reference evidence="3 6" key="3">
    <citation type="submission" date="2020-08" db="EMBL/GenBank/DDBJ databases">
        <title>Genomic Encyclopedia of Type Strains, Phase III (KMG-III): the genomes of soil and plant-associated and newly described type strains.</title>
        <authorList>
            <person name="Whitman W."/>
        </authorList>
    </citation>
    <scope>NUCLEOTIDE SEQUENCE [LARGE SCALE GENOMIC DNA]</scope>
    <source>
        <strain evidence="3 6">CECT 3259</strain>
    </source>
</reference>
<protein>
    <submittedName>
        <fullName evidence="3">Outer membrane protein assembly factor BamB</fullName>
    </submittedName>
</protein>
<sequence>MVKAQADEIVALDRRDGTRLWDAPTPGSGTVMCQASTDATSNIAVLAYGNGEDCHTFYAVDLTSGKPLWQHQIDADEWAPSGGTRIARSGDTVVVSAEKHLATAYRVSDGKELWKDTSPTAFDLKSPPGRLPGGRSTPAAAS</sequence>
<dbReference type="InterPro" id="IPR011047">
    <property type="entry name" value="Quinoprotein_ADH-like_sf"/>
</dbReference>
<accession>A0A2N8NU67</accession>
<proteinExistence type="predicted"/>
<keyword evidence="5" id="KW-1185">Reference proteome</keyword>
<dbReference type="Gene3D" id="2.130.10.10">
    <property type="entry name" value="YVTN repeat-like/Quinoprotein amine dehydrogenase"/>
    <property type="match status" value="1"/>
</dbReference>
<gene>
    <name evidence="4" type="ORF">AF335_16985</name>
    <name evidence="3" type="ORF">FHS36_006709</name>
</gene>
<dbReference type="Pfam" id="PF13360">
    <property type="entry name" value="PQQ_2"/>
    <property type="match status" value="1"/>
</dbReference>
<evidence type="ECO:0000313" key="5">
    <source>
        <dbReference type="Proteomes" id="UP000235945"/>
    </source>
</evidence>
<evidence type="ECO:0000313" key="4">
    <source>
        <dbReference type="EMBL" id="PNE32319.1"/>
    </source>
</evidence>
<reference evidence="5" key="2">
    <citation type="submission" date="2015-07" db="EMBL/GenBank/DDBJ databases">
        <authorList>
            <person name="Graham D.E."/>
            <person name="Giannone R.J."/>
            <person name="Gulvik C.A."/>
            <person name="Hettich R.L."/>
            <person name="Klingeman D.M."/>
            <person name="Mahan K.M."/>
            <person name="Parry R.J."/>
            <person name="Spain J.C."/>
        </authorList>
    </citation>
    <scope>NUCLEOTIDE SEQUENCE [LARGE SCALE GENOMIC DNA]</scope>
    <source>
        <strain evidence="5">ATCC 27428</strain>
    </source>
</reference>
<dbReference type="Proteomes" id="UP000235945">
    <property type="component" value="Unassembled WGS sequence"/>
</dbReference>
<dbReference type="Proteomes" id="UP000528608">
    <property type="component" value="Unassembled WGS sequence"/>
</dbReference>
<dbReference type="EMBL" id="LGUI01000005">
    <property type="protein sequence ID" value="PNE32319.1"/>
    <property type="molecule type" value="Genomic_DNA"/>
</dbReference>
<dbReference type="PROSITE" id="PS00430">
    <property type="entry name" value="TONB_DEPENDENT_REC_1"/>
    <property type="match status" value="1"/>
</dbReference>
<feature type="region of interest" description="Disordered" evidence="1">
    <location>
        <begin position="117"/>
        <end position="142"/>
    </location>
</feature>
<dbReference type="AlphaFoldDB" id="A0A2N8NU67"/>
<dbReference type="EMBL" id="JACHJF010000051">
    <property type="protein sequence ID" value="MBB5123229.1"/>
    <property type="molecule type" value="Genomic_DNA"/>
</dbReference>
<evidence type="ECO:0000313" key="3">
    <source>
        <dbReference type="EMBL" id="MBB5123229.1"/>
    </source>
</evidence>
<dbReference type="InterPro" id="IPR002372">
    <property type="entry name" value="PQQ_rpt_dom"/>
</dbReference>
<name>A0A2N8NU67_STREU</name>
<dbReference type="RefSeq" id="WP_170127727.1">
    <property type="nucleotide sequence ID" value="NZ_JACHJF010000051.1"/>
</dbReference>
<evidence type="ECO:0000313" key="6">
    <source>
        <dbReference type="Proteomes" id="UP000528608"/>
    </source>
</evidence>
<dbReference type="SUPFAM" id="SSF50998">
    <property type="entry name" value="Quinoprotein alcohol dehydrogenase-like"/>
    <property type="match status" value="1"/>
</dbReference>
<dbReference type="InterPro" id="IPR015943">
    <property type="entry name" value="WD40/YVTN_repeat-like_dom_sf"/>
</dbReference>
<dbReference type="InterPro" id="IPR010916">
    <property type="entry name" value="TonB_box_CS"/>
</dbReference>
<evidence type="ECO:0000256" key="1">
    <source>
        <dbReference type="SAM" id="MobiDB-lite"/>
    </source>
</evidence>
<organism evidence="4 5">
    <name type="scientific">Streptomyces eurocidicus</name>
    <name type="common">Streptoverticillium eurocidicus</name>
    <dbReference type="NCBI Taxonomy" id="66423"/>
    <lineage>
        <taxon>Bacteria</taxon>
        <taxon>Bacillati</taxon>
        <taxon>Actinomycetota</taxon>
        <taxon>Actinomycetes</taxon>
        <taxon>Kitasatosporales</taxon>
        <taxon>Streptomycetaceae</taxon>
        <taxon>Streptomyces</taxon>
    </lineage>
</organism>